<feature type="binding site" evidence="8">
    <location>
        <begin position="11"/>
        <end position="17"/>
    </location>
    <ligand>
        <name>GTP</name>
        <dbReference type="ChEBI" id="CHEBI:37565"/>
    </ligand>
</feature>
<proteinExistence type="inferred from homology"/>
<feature type="binding site" evidence="8">
    <location>
        <begin position="39"/>
        <end position="41"/>
    </location>
    <ligand>
        <name>GTP</name>
        <dbReference type="ChEBI" id="CHEBI:37565"/>
    </ligand>
</feature>
<feature type="binding site" evidence="8">
    <location>
        <position position="141"/>
    </location>
    <ligand>
        <name>IMP</name>
        <dbReference type="ChEBI" id="CHEBI:58053"/>
        <note>ligand shared between dimeric partners</note>
    </ligand>
</feature>
<keyword evidence="8" id="KW-0963">Cytoplasm</keyword>
<feature type="binding site" evidence="8">
    <location>
        <position position="283"/>
    </location>
    <ligand>
        <name>GTP</name>
        <dbReference type="ChEBI" id="CHEBI:37565"/>
    </ligand>
</feature>
<dbReference type="GO" id="GO:0005737">
    <property type="term" value="C:cytoplasm"/>
    <property type="evidence" value="ECO:0007669"/>
    <property type="project" value="UniProtKB-SubCell"/>
</dbReference>
<comment type="catalytic activity">
    <reaction evidence="8 9">
        <text>IMP + L-aspartate + GTP = N(6)-(1,2-dicarboxyethyl)-AMP + GDP + phosphate + 2 H(+)</text>
        <dbReference type="Rhea" id="RHEA:15753"/>
        <dbReference type="ChEBI" id="CHEBI:15378"/>
        <dbReference type="ChEBI" id="CHEBI:29991"/>
        <dbReference type="ChEBI" id="CHEBI:37565"/>
        <dbReference type="ChEBI" id="CHEBI:43474"/>
        <dbReference type="ChEBI" id="CHEBI:57567"/>
        <dbReference type="ChEBI" id="CHEBI:58053"/>
        <dbReference type="ChEBI" id="CHEBI:58189"/>
        <dbReference type="EC" id="6.3.4.4"/>
    </reaction>
</comment>
<dbReference type="InParanoid" id="F5YDZ0"/>
<dbReference type="GO" id="GO:0046040">
    <property type="term" value="P:IMP metabolic process"/>
    <property type="evidence" value="ECO:0007669"/>
    <property type="project" value="TreeGrafter"/>
</dbReference>
<dbReference type="Gene3D" id="1.10.300.10">
    <property type="entry name" value="Adenylosuccinate Synthetase, subunit A, domain 2"/>
    <property type="match status" value="1"/>
</dbReference>
<comment type="pathway">
    <text evidence="8 9">Purine metabolism; AMP biosynthesis via de novo pathway; AMP from IMP: step 1/2.</text>
</comment>
<organism evidence="10 11">
    <name type="scientific">Leadbettera azotonutricia (strain ATCC BAA-888 / DSM 13862 / ZAS-9)</name>
    <name type="common">Treponema azotonutricium</name>
    <dbReference type="NCBI Taxonomy" id="545695"/>
    <lineage>
        <taxon>Bacteria</taxon>
        <taxon>Pseudomonadati</taxon>
        <taxon>Spirochaetota</taxon>
        <taxon>Spirochaetia</taxon>
        <taxon>Spirochaetales</taxon>
        <taxon>Breznakiellaceae</taxon>
        <taxon>Leadbettera</taxon>
    </lineage>
</organism>
<dbReference type="OrthoDB" id="9807553at2"/>
<feature type="binding site" description="in other chain" evidence="8">
    <location>
        <position position="281"/>
    </location>
    <ligand>
        <name>IMP</name>
        <dbReference type="ChEBI" id="CHEBI:58053"/>
        <note>ligand shared between dimeric partners</note>
    </ligand>
</feature>
<feature type="binding site" evidence="8">
    <location>
        <position position="12"/>
    </location>
    <ligand>
        <name>Mg(2+)</name>
        <dbReference type="ChEBI" id="CHEBI:18420"/>
    </ligand>
</feature>
<dbReference type="GO" id="GO:0000287">
    <property type="term" value="F:magnesium ion binding"/>
    <property type="evidence" value="ECO:0007669"/>
    <property type="project" value="UniProtKB-UniRule"/>
</dbReference>
<dbReference type="HOGENOM" id="CLU_029848_0_0_12"/>
<keyword evidence="6 8" id="KW-0460">Magnesium</keyword>
<comment type="caution">
    <text evidence="8">Lacks conserved residue(s) required for the propagation of feature annotation.</text>
</comment>
<evidence type="ECO:0000256" key="2">
    <source>
        <dbReference type="ARBA" id="ARBA00022598"/>
    </source>
</evidence>
<gene>
    <name evidence="8 10" type="primary">purA</name>
    <name evidence="10" type="ordered locus">TREAZ_1565</name>
</gene>
<dbReference type="Proteomes" id="UP000009222">
    <property type="component" value="Chromosome"/>
</dbReference>
<evidence type="ECO:0000313" key="10">
    <source>
        <dbReference type="EMBL" id="AEF82986.1"/>
    </source>
</evidence>
<evidence type="ECO:0000256" key="1">
    <source>
        <dbReference type="ARBA" id="ARBA00011738"/>
    </source>
</evidence>
<dbReference type="InterPro" id="IPR018220">
    <property type="entry name" value="Adenylosuccin_syn_GTP-bd"/>
</dbReference>
<feature type="binding site" evidence="8">
    <location>
        <begin position="391"/>
        <end position="393"/>
    </location>
    <ligand>
        <name>GTP</name>
        <dbReference type="ChEBI" id="CHEBI:37565"/>
    </ligand>
</feature>
<dbReference type="InterPro" id="IPR042111">
    <property type="entry name" value="Adenylosuccinate_synth_dom3"/>
</dbReference>
<dbReference type="Gene3D" id="3.90.170.10">
    <property type="entry name" value="Adenylosuccinate Synthetase, subunit A, domain 3"/>
    <property type="match status" value="1"/>
</dbReference>
<keyword evidence="7 8" id="KW-0342">GTP-binding</keyword>
<comment type="cofactor">
    <cofactor evidence="8">
        <name>Mg(2+)</name>
        <dbReference type="ChEBI" id="CHEBI:18420"/>
    </cofactor>
    <text evidence="8">Binds 1 Mg(2+) ion per subunit.</text>
</comment>
<dbReference type="EMBL" id="CP001841">
    <property type="protein sequence ID" value="AEF82986.1"/>
    <property type="molecule type" value="Genomic_DNA"/>
</dbReference>
<evidence type="ECO:0000256" key="6">
    <source>
        <dbReference type="ARBA" id="ARBA00022842"/>
    </source>
</evidence>
<dbReference type="FunFam" id="3.90.170.10:FF:000001">
    <property type="entry name" value="Adenylosuccinate synthetase"/>
    <property type="match status" value="1"/>
</dbReference>
<feature type="binding site" description="in other chain" evidence="8">
    <location>
        <begin position="37"/>
        <end position="40"/>
    </location>
    <ligand>
        <name>IMP</name>
        <dbReference type="ChEBI" id="CHEBI:58053"/>
        <note>ligand shared between dimeric partners</note>
    </ligand>
</feature>
<feature type="binding site" evidence="8">
    <location>
        <begin position="309"/>
        <end position="311"/>
    </location>
    <ligand>
        <name>GTP</name>
        <dbReference type="ChEBI" id="CHEBI:37565"/>
    </ligand>
</feature>
<keyword evidence="5 8" id="KW-0658">Purine biosynthesis</keyword>
<feature type="active site" description="Proton acceptor" evidence="8">
    <location>
        <position position="12"/>
    </location>
</feature>
<dbReference type="KEGG" id="taz:TREAZ_1565"/>
<dbReference type="Pfam" id="PF00709">
    <property type="entry name" value="Adenylsucc_synt"/>
    <property type="match status" value="1"/>
</dbReference>
<keyword evidence="2 8" id="KW-0436">Ligase</keyword>
<dbReference type="Gene3D" id="3.40.440.10">
    <property type="entry name" value="Adenylosuccinate Synthetase, subunit A, domain 1"/>
    <property type="match status" value="1"/>
</dbReference>
<comment type="subunit">
    <text evidence="1 8">Homodimer.</text>
</comment>
<dbReference type="FunCoup" id="F5YDZ0">
    <property type="interactions" value="393"/>
</dbReference>
<dbReference type="CDD" id="cd03108">
    <property type="entry name" value="AdSS"/>
    <property type="match status" value="1"/>
</dbReference>
<evidence type="ECO:0000256" key="7">
    <source>
        <dbReference type="ARBA" id="ARBA00023134"/>
    </source>
</evidence>
<dbReference type="NCBIfam" id="TIGR00184">
    <property type="entry name" value="purA"/>
    <property type="match status" value="1"/>
</dbReference>
<dbReference type="UniPathway" id="UPA00075">
    <property type="reaction ID" value="UER00335"/>
</dbReference>
<dbReference type="InterPro" id="IPR027417">
    <property type="entry name" value="P-loop_NTPase"/>
</dbReference>
<reference evidence="10 11" key="2">
    <citation type="journal article" date="2011" name="ISME J.">
        <title>RNA-seq reveals cooperative metabolic interactions between two termite-gut spirochete species in co-culture.</title>
        <authorList>
            <person name="Rosenthal A.Z."/>
            <person name="Matson E.G."/>
            <person name="Eldar A."/>
            <person name="Leadbetter J.R."/>
        </authorList>
    </citation>
    <scope>NUCLEOTIDE SEQUENCE [LARGE SCALE GENOMIC DNA]</scope>
    <source>
        <strain evidence="11">ATCC BAA-888 / DSM 13862 / ZAS-9</strain>
    </source>
</reference>
<feature type="binding site" evidence="8">
    <location>
        <begin position="277"/>
        <end position="283"/>
    </location>
    <ligand>
        <name>substrate</name>
    </ligand>
</feature>
<evidence type="ECO:0000313" key="11">
    <source>
        <dbReference type="Proteomes" id="UP000009222"/>
    </source>
</evidence>
<evidence type="ECO:0000256" key="8">
    <source>
        <dbReference type="HAMAP-Rule" id="MF_00011"/>
    </source>
</evidence>
<feature type="active site" description="Proton donor" evidence="8">
    <location>
        <position position="40"/>
    </location>
</feature>
<dbReference type="PANTHER" id="PTHR11846">
    <property type="entry name" value="ADENYLOSUCCINATE SYNTHETASE"/>
    <property type="match status" value="1"/>
</dbReference>
<dbReference type="EC" id="6.3.4.4" evidence="8 9"/>
<feature type="binding site" description="in other chain" evidence="8">
    <location>
        <position position="198"/>
    </location>
    <ligand>
        <name>IMP</name>
        <dbReference type="ChEBI" id="CHEBI:58053"/>
        <note>ligand shared between dimeric partners</note>
    </ligand>
</feature>
<dbReference type="InterPro" id="IPR042109">
    <property type="entry name" value="Adenylosuccinate_synth_dom1"/>
</dbReference>
<dbReference type="GO" id="GO:0005525">
    <property type="term" value="F:GTP binding"/>
    <property type="evidence" value="ECO:0007669"/>
    <property type="project" value="UniProtKB-UniRule"/>
</dbReference>
<keyword evidence="4 8" id="KW-0547">Nucleotide-binding</keyword>
<dbReference type="eggNOG" id="COG0104">
    <property type="taxonomic scope" value="Bacteria"/>
</dbReference>
<dbReference type="HAMAP" id="MF_00011">
    <property type="entry name" value="Adenylosucc_synth"/>
    <property type="match status" value="1"/>
</dbReference>
<keyword evidence="11" id="KW-1185">Reference proteome</keyword>
<dbReference type="GO" id="GO:0044208">
    <property type="term" value="P:'de novo' AMP biosynthetic process"/>
    <property type="evidence" value="ECO:0007669"/>
    <property type="project" value="UniProtKB-UniRule"/>
</dbReference>
<dbReference type="SMART" id="SM00788">
    <property type="entry name" value="Adenylsucc_synt"/>
    <property type="match status" value="1"/>
</dbReference>
<comment type="subcellular location">
    <subcellularLocation>
        <location evidence="8">Cytoplasm</location>
    </subcellularLocation>
</comment>
<comment type="function">
    <text evidence="8">Plays an important role in the de novo pathway of purine nucleotide biosynthesis. Catalyzes the first committed step in the biosynthesis of AMP from IMP.</text>
</comment>
<dbReference type="STRING" id="545695.TREAZ_1565"/>
<dbReference type="AlphaFoldDB" id="F5YDZ0"/>
<sequence length="408" mass="45050">MKVVVIGAQWGDEGKGKIVDYLANEAQIIVRFSGGANAGHTIVIGDQQYALHLIPSGILYPDKMVILGAGMVIDPVALFTEIKMLQDRGIDTSGRILISDRAHIVLPRYIQIDKERDEARKKPIGTTGRGIGITYSMKSDRDGIRLADLSWKEKMDELDKADLDFLAPYLDRLEAMSIDLSAFLVHHKNSQILFEGAQGTLLDLDLGTYPYVSSGMSCAAGAAIGGCVGPRALDKVLGVFKAYSTRVGNGPFPSEFDPSGEDELCKFVRETGREYGVTTGRPRRCGYLDLVALRYACLTNSIDSLVMTHLDVYDTLDEIKACVAYRLGDKMIENFPASIAALNSATPVLRTFPGWKKTLSNALTYEEFPIAAMEYIEFIERFCETPIHIVSVGYDRKETIIRKSPWTI</sequence>
<dbReference type="InterPro" id="IPR001114">
    <property type="entry name" value="Adenylosuccinate_synthetase"/>
</dbReference>
<accession>F5YDZ0</accession>
<comment type="similarity">
    <text evidence="8 9">Belongs to the adenylosuccinate synthetase family.</text>
</comment>
<dbReference type="InterPro" id="IPR042110">
    <property type="entry name" value="Adenylosuccinate_synth_dom2"/>
</dbReference>
<dbReference type="RefSeq" id="WP_015710452.1">
    <property type="nucleotide sequence ID" value="NC_015577.1"/>
</dbReference>
<dbReference type="GO" id="GO:0004019">
    <property type="term" value="F:adenylosuccinate synthase activity"/>
    <property type="evidence" value="ECO:0007669"/>
    <property type="project" value="UniProtKB-UniRule"/>
</dbReference>
<evidence type="ECO:0000256" key="4">
    <source>
        <dbReference type="ARBA" id="ARBA00022741"/>
    </source>
</evidence>
<evidence type="ECO:0000256" key="9">
    <source>
        <dbReference type="RuleBase" id="RU000520"/>
    </source>
</evidence>
<feature type="binding site" description="in other chain" evidence="8">
    <location>
        <position position="127"/>
    </location>
    <ligand>
        <name>IMP</name>
        <dbReference type="ChEBI" id="CHEBI:58053"/>
        <note>ligand shared between dimeric partners</note>
    </ligand>
</feature>
<dbReference type="SUPFAM" id="SSF52540">
    <property type="entry name" value="P-loop containing nucleoside triphosphate hydrolases"/>
    <property type="match status" value="1"/>
</dbReference>
<evidence type="ECO:0000256" key="3">
    <source>
        <dbReference type="ARBA" id="ARBA00022723"/>
    </source>
</evidence>
<reference evidence="11" key="1">
    <citation type="submission" date="2009-12" db="EMBL/GenBank/DDBJ databases">
        <title>Complete sequence of Treponema azotonutricium strain ZAS-9.</title>
        <authorList>
            <person name="Tetu S.G."/>
            <person name="Matson E."/>
            <person name="Ren Q."/>
            <person name="Seshadri R."/>
            <person name="Elbourne L."/>
            <person name="Hassan K.A."/>
            <person name="Durkin A."/>
            <person name="Radune D."/>
            <person name="Mohamoud Y."/>
            <person name="Shay R."/>
            <person name="Jin S."/>
            <person name="Zhang X."/>
            <person name="Lucey K."/>
            <person name="Ballor N.R."/>
            <person name="Ottesen E."/>
            <person name="Rosenthal R."/>
            <person name="Allen A."/>
            <person name="Leadbetter J.R."/>
            <person name="Paulsen I.T."/>
        </authorList>
    </citation>
    <scope>NUCLEOTIDE SEQUENCE [LARGE SCALE GENOMIC DNA]</scope>
    <source>
        <strain evidence="11">ATCC BAA-888 / DSM 13862 / ZAS-9</strain>
    </source>
</reference>
<name>F5YDZ0_LEAAZ</name>
<dbReference type="PANTHER" id="PTHR11846:SF0">
    <property type="entry name" value="ADENYLOSUCCINATE SYNTHETASE"/>
    <property type="match status" value="1"/>
</dbReference>
<keyword evidence="3 8" id="KW-0479">Metal-binding</keyword>
<protein>
    <recommendedName>
        <fullName evidence="8 9">Adenylosuccinate synthetase</fullName>
        <shortName evidence="8">AMPSase</shortName>
        <shortName evidence="8">AdSS</shortName>
        <ecNumber evidence="8 9">6.3.4.4</ecNumber>
    </recommendedName>
    <alternativeName>
        <fullName evidence="8">IMP--aspartate ligase</fullName>
    </alternativeName>
</protein>
<evidence type="ECO:0000256" key="5">
    <source>
        <dbReference type="ARBA" id="ARBA00022755"/>
    </source>
</evidence>
<dbReference type="PROSITE" id="PS01266">
    <property type="entry name" value="ADENYLOSUCCIN_SYN_1"/>
    <property type="match status" value="1"/>
</dbReference>
<feature type="binding site" evidence="8">
    <location>
        <position position="39"/>
    </location>
    <ligand>
        <name>Mg(2+)</name>
        <dbReference type="ChEBI" id="CHEBI:18420"/>
    </ligand>
</feature>
<feature type="binding site" description="in other chain" evidence="8">
    <location>
        <begin position="12"/>
        <end position="15"/>
    </location>
    <ligand>
        <name>IMP</name>
        <dbReference type="ChEBI" id="CHEBI:58053"/>
        <note>ligand shared between dimeric partners</note>
    </ligand>
</feature>